<evidence type="ECO:0000313" key="2">
    <source>
        <dbReference type="EMBL" id="EDM49609.1"/>
    </source>
</evidence>
<dbReference type="eggNOG" id="COG1388">
    <property type="taxonomic scope" value="Bacteria"/>
</dbReference>
<sequence>MTRIQRPTDDRTSNDLLCWEQPGTPIDEPASCPLLKTVHLLPIRYGRVEVAPADTDPGYPYSLTSRPIGYRLLRHGYLYVLDADAEELHEYLHEDGELTGHNDGKLEYPVSHTLYVAFSELAWTARKKAQVLDDLQERDALLQKIDLASASPLGGGRHLLTPDQAKQWVAEFAEDYTPDAPEDGHRQESEPYHWENQPYYHQTRFGRLIKQQAIDDVSNCLCLVLRDDVGVMLDLAQHQDDVVGWLDDWAASGEQEGHTERDYVLGSLIESMTTVSDEVLSQTAASTGDKALDALIDDTTAVERQSIYRYLEVRKDYRGPEPLGPEAWLREHHSDNPLVQVQLDMVDTLGYDRFQQHRPAINALNLQNYYKLNGAKLGQRGINDLIDREGMAEFLSAQRKKLARWHALLEKITDDRATLLCDGHFHKAAWYFDNQDDTQIEAALALQYGCMKDVCRSDSAAERVLAWIEANPQYARPLFHTLPLAEQAPDQEPYTTYTSIGKAGYDLTKNALEWAQTLKNAEAGRLPDIKALSEEIQLKAAAVGDTLSPAMALGLARALQPLYEVAEGRALPPLDDIFRDLPFFFKGQMLDAIHAGEVEFRVASPEALAAFQDNIRRLMGLSDQLRNLAHEHELAKARHGHRSEAATRLVNEFKATREEHRELGRRVAAGMSPVEETQHGIKLEPAESGRAGLTVLAPAAAHQAIGNAMADLRLGRVPSLNVNTLGDGLGVLVAVAQAVNFYSVTQATFSEDREAIVWKPFIESAFATAGAGFLAAQSISDTLLTARATKLAGNWQRGALKAVHIRLGMLHGGLGIVSYIAGMFGYALSTVKHGGEWVDAMKTGNSAAATGATLSFVGSAGLTATSTYGTRQTINGLAQVLRSAPGEDRALAWASSGTRLSSLFARLNLFGLAFSVLELAGTWLYNHYNLSERDKWLLSTPWGTEPERNKNLSLAEYEAALAALADPVSITPATKTEGKTSDVILNIHNWGATALNQDLGLVNKEPYRLSLSAWQVQPARSGMLNRLPETWVRRAAPIIESMQVLDSSDHLQLQFTVPQPVKTKYGKETRDLVVMVRLETLGADGAYRTHDHLLTLPPEPVFPITPVDDSPHDEPLWRPIRQPLTALDLYP</sequence>
<dbReference type="OrthoDB" id="6339140at2"/>
<accession>A6EUW0</accession>
<evidence type="ECO:0000313" key="3">
    <source>
        <dbReference type="Proteomes" id="UP000005856"/>
    </source>
</evidence>
<gene>
    <name evidence="2" type="ORF">MDG893_10426</name>
</gene>
<organism evidence="2 3">
    <name type="scientific">Marinobacter algicola DG893</name>
    <dbReference type="NCBI Taxonomy" id="443152"/>
    <lineage>
        <taxon>Bacteria</taxon>
        <taxon>Pseudomonadati</taxon>
        <taxon>Pseudomonadota</taxon>
        <taxon>Gammaproteobacteria</taxon>
        <taxon>Pseudomonadales</taxon>
        <taxon>Marinobacteraceae</taxon>
        <taxon>Marinobacter</taxon>
    </lineage>
</organism>
<feature type="domain" description="Toxin VasX N-terminal region" evidence="1">
    <location>
        <begin position="32"/>
        <end position="150"/>
    </location>
</feature>
<dbReference type="EMBL" id="ABCP01000001">
    <property type="protein sequence ID" value="EDM49609.1"/>
    <property type="molecule type" value="Genomic_DNA"/>
</dbReference>
<comment type="caution">
    <text evidence="2">The sequence shown here is derived from an EMBL/GenBank/DDBJ whole genome shotgun (WGS) entry which is preliminary data.</text>
</comment>
<reference evidence="2 3" key="1">
    <citation type="submission" date="2007-06" db="EMBL/GenBank/DDBJ databases">
        <authorList>
            <person name="Green D."/>
            <person name="Ferriera S."/>
            <person name="Johnson J."/>
            <person name="Kravitz S."/>
            <person name="Beeson K."/>
            <person name="Sutton G."/>
            <person name="Rogers Y.-H."/>
            <person name="Friedman R."/>
            <person name="Frazier M."/>
            <person name="Venter J.C."/>
        </authorList>
    </citation>
    <scope>NUCLEOTIDE SEQUENCE [LARGE SCALE GENOMIC DNA]</scope>
    <source>
        <strain evidence="2 3">DG893</strain>
    </source>
</reference>
<dbReference type="Proteomes" id="UP000005856">
    <property type="component" value="Unassembled WGS sequence"/>
</dbReference>
<dbReference type="Pfam" id="PF20249">
    <property type="entry name" value="VasX_N"/>
    <property type="match status" value="1"/>
</dbReference>
<name>A6EUW0_9GAMM</name>
<protein>
    <recommendedName>
        <fullName evidence="1">Toxin VasX N-terminal region domain-containing protein</fullName>
    </recommendedName>
</protein>
<dbReference type="AlphaFoldDB" id="A6EUW0"/>
<dbReference type="RefSeq" id="WP_007151811.1">
    <property type="nucleotide sequence ID" value="NZ_ABCP01000001.1"/>
</dbReference>
<proteinExistence type="predicted"/>
<dbReference type="CDD" id="cd20708">
    <property type="entry name" value="MIX_IV"/>
    <property type="match status" value="1"/>
</dbReference>
<dbReference type="InterPro" id="IPR046864">
    <property type="entry name" value="VasX_N"/>
</dbReference>
<dbReference type="STRING" id="443152.MDG893_10426"/>
<keyword evidence="3" id="KW-1185">Reference proteome</keyword>
<evidence type="ECO:0000259" key="1">
    <source>
        <dbReference type="Pfam" id="PF20249"/>
    </source>
</evidence>